<keyword evidence="1" id="KW-0812">Transmembrane</keyword>
<dbReference type="RefSeq" id="WP_189086723.1">
    <property type="nucleotide sequence ID" value="NZ_BMRJ01000008.1"/>
</dbReference>
<dbReference type="EMBL" id="BMRJ01000008">
    <property type="protein sequence ID" value="GGR38180.1"/>
    <property type="molecule type" value="Genomic_DNA"/>
</dbReference>
<accession>A0A918FHL3</accession>
<feature type="transmembrane region" description="Helical" evidence="1">
    <location>
        <begin position="281"/>
        <end position="303"/>
    </location>
</feature>
<feature type="transmembrane region" description="Helical" evidence="1">
    <location>
        <begin position="140"/>
        <end position="163"/>
    </location>
</feature>
<evidence type="ECO:0008006" key="4">
    <source>
        <dbReference type="Google" id="ProtNLM"/>
    </source>
</evidence>
<feature type="transmembrane region" description="Helical" evidence="1">
    <location>
        <begin position="175"/>
        <end position="201"/>
    </location>
</feature>
<dbReference type="PANTHER" id="PTHR20992:SF9">
    <property type="entry name" value="AT15442P-RELATED"/>
    <property type="match status" value="1"/>
</dbReference>
<dbReference type="Pfam" id="PF04087">
    <property type="entry name" value="DUF389"/>
    <property type="match status" value="1"/>
</dbReference>
<evidence type="ECO:0000313" key="3">
    <source>
        <dbReference type="Proteomes" id="UP000610303"/>
    </source>
</evidence>
<feature type="transmembrane region" description="Helical" evidence="1">
    <location>
        <begin position="115"/>
        <end position="134"/>
    </location>
</feature>
<keyword evidence="3" id="KW-1185">Reference proteome</keyword>
<dbReference type="PANTHER" id="PTHR20992">
    <property type="entry name" value="AT15442P-RELATED"/>
    <property type="match status" value="1"/>
</dbReference>
<name>A0A918FHL3_AGRME</name>
<protein>
    <recommendedName>
        <fullName evidence="4">DUF389 domain-containing protein</fullName>
    </recommendedName>
</protein>
<keyword evidence="1" id="KW-1133">Transmembrane helix</keyword>
<evidence type="ECO:0000256" key="1">
    <source>
        <dbReference type="SAM" id="Phobius"/>
    </source>
</evidence>
<dbReference type="InterPro" id="IPR005240">
    <property type="entry name" value="DUF389"/>
</dbReference>
<gene>
    <name evidence="2" type="ORF">GCM10010196_35130</name>
</gene>
<reference evidence="2" key="1">
    <citation type="journal article" date="2014" name="Int. J. Syst. Evol. Microbiol.">
        <title>Complete genome sequence of Corynebacterium casei LMG S-19264T (=DSM 44701T), isolated from a smear-ripened cheese.</title>
        <authorList>
            <consortium name="US DOE Joint Genome Institute (JGI-PGF)"/>
            <person name="Walter F."/>
            <person name="Albersmeier A."/>
            <person name="Kalinowski J."/>
            <person name="Ruckert C."/>
        </authorList>
    </citation>
    <scope>NUCLEOTIDE SEQUENCE</scope>
    <source>
        <strain evidence="2">JCM 3346</strain>
    </source>
</reference>
<evidence type="ECO:0000313" key="2">
    <source>
        <dbReference type="EMBL" id="GGR38180.1"/>
    </source>
</evidence>
<comment type="caution">
    <text evidence="2">The sequence shown here is derived from an EMBL/GenBank/DDBJ whole genome shotgun (WGS) entry which is preliminary data.</text>
</comment>
<sequence>MLHFRMIVPSGLATAVDRVLDAHREHVSNVIRLPGAGAEPAGDVVLCDVDRVAASELLGELHAAGLDRSGSIAIETVELTLSPSAKRSAASVFGGEDDAVVWQEVEARAGDEVRLTATFLVFMAVATMIAAVGVVSDQPILIVGAMVVGPDFGPLAAMAVGIVRRRWRVVGRSAVAILVGYASAIVVAMLFSLVMVSWGVFPADPFAFSHPATEFIWTPNVLSYIVGFLAGIAGVLSLTSAKSGALIGVLISVTTVPAAGAAALALAAGEWHTLGTSLLQLVVNLAAIVTGGVVTLFVQIRVVRSGVRRGERIGSRG</sequence>
<keyword evidence="1" id="KW-0472">Membrane</keyword>
<feature type="transmembrane region" description="Helical" evidence="1">
    <location>
        <begin position="221"/>
        <end position="238"/>
    </location>
</feature>
<dbReference type="AlphaFoldDB" id="A0A918FHL3"/>
<proteinExistence type="predicted"/>
<feature type="transmembrane region" description="Helical" evidence="1">
    <location>
        <begin position="245"/>
        <end position="269"/>
    </location>
</feature>
<dbReference type="Proteomes" id="UP000610303">
    <property type="component" value="Unassembled WGS sequence"/>
</dbReference>
<organism evidence="2 3">
    <name type="scientific">Agromyces mediolanus</name>
    <name type="common">Corynebacterium mediolanum</name>
    <dbReference type="NCBI Taxonomy" id="41986"/>
    <lineage>
        <taxon>Bacteria</taxon>
        <taxon>Bacillati</taxon>
        <taxon>Actinomycetota</taxon>
        <taxon>Actinomycetes</taxon>
        <taxon>Micrococcales</taxon>
        <taxon>Microbacteriaceae</taxon>
        <taxon>Agromyces</taxon>
    </lineage>
</organism>
<reference evidence="2" key="2">
    <citation type="submission" date="2020-09" db="EMBL/GenBank/DDBJ databases">
        <authorList>
            <person name="Sun Q."/>
            <person name="Ohkuma M."/>
        </authorList>
    </citation>
    <scope>NUCLEOTIDE SEQUENCE</scope>
    <source>
        <strain evidence="2">JCM 3346</strain>
    </source>
</reference>